<dbReference type="AlphaFoldDB" id="A0AAE5H1B1"/>
<dbReference type="Proteomes" id="UP000822184">
    <property type="component" value="Unassembled WGS sequence"/>
</dbReference>
<accession>A0AAE5H1B1</accession>
<protein>
    <submittedName>
        <fullName evidence="1">Uncharacterized protein</fullName>
    </submittedName>
</protein>
<organism evidence="1 2">
    <name type="scientific">Clostridium beijerinckii</name>
    <name type="common">Clostridium MP</name>
    <dbReference type="NCBI Taxonomy" id="1520"/>
    <lineage>
        <taxon>Bacteria</taxon>
        <taxon>Bacillati</taxon>
        <taxon>Bacillota</taxon>
        <taxon>Clostridia</taxon>
        <taxon>Eubacteriales</taxon>
        <taxon>Clostridiaceae</taxon>
        <taxon>Clostridium</taxon>
    </lineage>
</organism>
<name>A0AAE5H1B1_CLOBE</name>
<gene>
    <name evidence="1" type="ORF">BCD95_000401</name>
</gene>
<comment type="caution">
    <text evidence="1">The sequence shown here is derived from an EMBL/GenBank/DDBJ whole genome shotgun (WGS) entry which is preliminary data.</text>
</comment>
<evidence type="ECO:0000313" key="2">
    <source>
        <dbReference type="Proteomes" id="UP000822184"/>
    </source>
</evidence>
<dbReference type="RefSeq" id="WP_077856382.1">
    <property type="nucleotide sequence ID" value="NZ_JABTDW010000001.1"/>
</dbReference>
<dbReference type="EMBL" id="JABTDW010000001">
    <property type="protein sequence ID" value="NSB12142.1"/>
    <property type="molecule type" value="Genomic_DNA"/>
</dbReference>
<proteinExistence type="predicted"/>
<sequence length="68" mass="7872">MDFNSVEDMNKYYEKHPEELLKQIIGQSVEAHCSVCNDNIEAKVLSEKELLCTKCNNKINIEDIELNL</sequence>
<evidence type="ECO:0000313" key="1">
    <source>
        <dbReference type="EMBL" id="NSB12142.1"/>
    </source>
</evidence>
<reference evidence="1" key="1">
    <citation type="submission" date="2020-06" db="EMBL/GenBank/DDBJ databases">
        <title>Genomic insights into acetone-butanol-ethanol (ABE) fermentation by sequencing solventogenic clostridia strains.</title>
        <authorList>
            <person name="Brown S."/>
        </authorList>
    </citation>
    <scope>NUCLEOTIDE SEQUENCE</scope>
    <source>
        <strain evidence="1">DJ123</strain>
    </source>
</reference>